<evidence type="ECO:0000313" key="4">
    <source>
        <dbReference type="EMBL" id="QIG42582.1"/>
    </source>
</evidence>
<dbReference type="InterPro" id="IPR038765">
    <property type="entry name" value="Papain-like_cys_pep_sf"/>
</dbReference>
<feature type="transmembrane region" description="Helical" evidence="2">
    <location>
        <begin position="64"/>
        <end position="82"/>
    </location>
</feature>
<feature type="transmembrane region" description="Helical" evidence="2">
    <location>
        <begin position="169"/>
        <end position="186"/>
    </location>
</feature>
<name>A0A6G6WBH1_9ACTN</name>
<dbReference type="InterPro" id="IPR002931">
    <property type="entry name" value="Transglutaminase-like"/>
</dbReference>
<dbReference type="EMBL" id="CP049257">
    <property type="protein sequence ID" value="QIG42582.1"/>
    <property type="molecule type" value="Genomic_DNA"/>
</dbReference>
<keyword evidence="2" id="KW-1133">Transmembrane helix</keyword>
<keyword evidence="2" id="KW-0472">Membrane</keyword>
<evidence type="ECO:0000313" key="5">
    <source>
        <dbReference type="Proteomes" id="UP000502996"/>
    </source>
</evidence>
<dbReference type="PANTHER" id="PTHR42736:SF1">
    <property type="entry name" value="PROTEIN-GLUTAMINE GAMMA-GLUTAMYLTRANSFERASE"/>
    <property type="match status" value="1"/>
</dbReference>
<feature type="region of interest" description="Disordered" evidence="1">
    <location>
        <begin position="553"/>
        <end position="610"/>
    </location>
</feature>
<dbReference type="SMART" id="SM00460">
    <property type="entry name" value="TGc"/>
    <property type="match status" value="1"/>
</dbReference>
<dbReference type="Proteomes" id="UP000502996">
    <property type="component" value="Chromosome"/>
</dbReference>
<sequence>MTSRSHPVTLVGLSAVAAATTLISLLSWQGFTEAYGRTLGPLFVLALIVAGTGALGRWWRVPRLLLVVVQLLLVGMVVSAYVCGSPLPFGEAWDRLQLAFTDAVDSANTYAPPVPAEAPGVHPLLIAGGAACLLLTDVLACTLRRVPLAGLPLLLVYSIPVSMTGDGPHWLLFTLTAIGFLVMIFLSESEQVARWGPILAEDHGGGVAPKPLAVATWPRTGARAIGGVATALAVVVPLIIPTFSIHLFDFGAGAGGSDDINIKNPMVDLRRDLVRGRDVPLVRFRTDDPNPAYLRIAVLNRFSSNEWSSGDREVPTGQTADGPMPALVGVSTLLPRQEYDYSFSATSDFTSIWLPTTAQVASVEAPGDWRYDSSTMDFIAGDDDLDTAGMDWDVRGIQLDYSADRLADAGAVSGLVPRELTSVPGNLAPIVRQLALEVTADAPTRFQKAVALQNWFRDPDNFTYSLDTSLSNGADDLATFLTPGDNGRTGYCEQFAAAMAVMARQLGIPARVAVGFLQPEQIAPDTWEYSAHDLHAWPELFFAGSGWVRFEPTPPTRASGVPSYTTETISNPADDVTATAGDSESAANPAQDNNRPDTADDTQTQADQSTDESGFPWVWLLVAVLLVVVVLVVALGPRTLRRRRRDQRGDLGPEEAWDELRDTAIDLGLAWPARRSPWQTREALVRLFGASRDEYTPERPRRGVDTNPDAVFALDRLVHALERLRYARPDETDHGTYRAEMQACVDALYGGAPRRARRTADWWPRSVFTRPAPRRAPTAGPAEPALTGKVVDRVG</sequence>
<feature type="transmembrane region" description="Helical" evidence="2">
    <location>
        <begin position="617"/>
        <end position="635"/>
    </location>
</feature>
<feature type="region of interest" description="Disordered" evidence="1">
    <location>
        <begin position="772"/>
        <end position="795"/>
    </location>
</feature>
<feature type="compositionally biased region" description="Polar residues" evidence="1">
    <location>
        <begin position="580"/>
        <end position="593"/>
    </location>
</feature>
<dbReference type="AlphaFoldDB" id="A0A6G6WBH1"/>
<dbReference type="Pfam" id="PF11992">
    <property type="entry name" value="TgpA_N"/>
    <property type="match status" value="1"/>
</dbReference>
<gene>
    <name evidence="4" type="ORF">G5V58_07130</name>
</gene>
<dbReference type="Pfam" id="PF01841">
    <property type="entry name" value="Transglut_core"/>
    <property type="match status" value="1"/>
</dbReference>
<accession>A0A6G6WBH1</accession>
<dbReference type="InterPro" id="IPR052901">
    <property type="entry name" value="Bact_TGase-like"/>
</dbReference>
<evidence type="ECO:0000259" key="3">
    <source>
        <dbReference type="SMART" id="SM00460"/>
    </source>
</evidence>
<dbReference type="SUPFAM" id="SSF54001">
    <property type="entry name" value="Cysteine proteinases"/>
    <property type="match status" value="1"/>
</dbReference>
<organism evidence="4 5">
    <name type="scientific">Nocardioides anomalus</name>
    <dbReference type="NCBI Taxonomy" id="2712223"/>
    <lineage>
        <taxon>Bacteria</taxon>
        <taxon>Bacillati</taxon>
        <taxon>Actinomycetota</taxon>
        <taxon>Actinomycetes</taxon>
        <taxon>Propionibacteriales</taxon>
        <taxon>Nocardioidaceae</taxon>
        <taxon>Nocardioides</taxon>
    </lineage>
</organism>
<feature type="transmembrane region" description="Helical" evidence="2">
    <location>
        <begin position="120"/>
        <end position="139"/>
    </location>
</feature>
<feature type="transmembrane region" description="Helical" evidence="2">
    <location>
        <begin position="7"/>
        <end position="28"/>
    </location>
</feature>
<evidence type="ECO:0000256" key="2">
    <source>
        <dbReference type="SAM" id="Phobius"/>
    </source>
</evidence>
<protein>
    <submittedName>
        <fullName evidence="4">Transglutaminase domain-containing protein</fullName>
    </submittedName>
</protein>
<dbReference type="Gene3D" id="3.10.620.30">
    <property type="match status" value="1"/>
</dbReference>
<dbReference type="InterPro" id="IPR021878">
    <property type="entry name" value="TgpA_N"/>
</dbReference>
<reference evidence="4 5" key="1">
    <citation type="submission" date="2020-02" db="EMBL/GenBank/DDBJ databases">
        <title>Full genome sequence of Nocardioides sp. R-3366.</title>
        <authorList>
            <person name="Im W.-T."/>
        </authorList>
    </citation>
    <scope>NUCLEOTIDE SEQUENCE [LARGE SCALE GENOMIC DNA]</scope>
    <source>
        <strain evidence="4 5">R-3366</strain>
    </source>
</reference>
<feature type="compositionally biased region" description="Polar residues" evidence="1">
    <location>
        <begin position="562"/>
        <end position="571"/>
    </location>
</feature>
<evidence type="ECO:0000256" key="1">
    <source>
        <dbReference type="SAM" id="MobiDB-lite"/>
    </source>
</evidence>
<feature type="transmembrane region" description="Helical" evidence="2">
    <location>
        <begin position="34"/>
        <end position="55"/>
    </location>
</feature>
<keyword evidence="2" id="KW-0812">Transmembrane</keyword>
<keyword evidence="5" id="KW-1185">Reference proteome</keyword>
<dbReference type="RefSeq" id="WP_165230379.1">
    <property type="nucleotide sequence ID" value="NZ_CP049257.1"/>
</dbReference>
<feature type="transmembrane region" description="Helical" evidence="2">
    <location>
        <begin position="146"/>
        <end position="163"/>
    </location>
</feature>
<feature type="transmembrane region" description="Helical" evidence="2">
    <location>
        <begin position="220"/>
        <end position="240"/>
    </location>
</feature>
<feature type="compositionally biased region" description="Low complexity" evidence="1">
    <location>
        <begin position="775"/>
        <end position="785"/>
    </location>
</feature>
<dbReference type="PANTHER" id="PTHR42736">
    <property type="entry name" value="PROTEIN-GLUTAMINE GAMMA-GLUTAMYLTRANSFERASE"/>
    <property type="match status" value="1"/>
</dbReference>
<proteinExistence type="predicted"/>
<feature type="domain" description="Transglutaminase-like" evidence="3">
    <location>
        <begin position="484"/>
        <end position="554"/>
    </location>
</feature>
<dbReference type="KEGG" id="nano:G5V58_07130"/>